<evidence type="ECO:0000313" key="3">
    <source>
        <dbReference type="Proteomes" id="UP001305647"/>
    </source>
</evidence>
<evidence type="ECO:0000259" key="1">
    <source>
        <dbReference type="Pfam" id="PF06985"/>
    </source>
</evidence>
<dbReference type="InterPro" id="IPR010730">
    <property type="entry name" value="HET"/>
</dbReference>
<dbReference type="Pfam" id="PF06985">
    <property type="entry name" value="HET"/>
    <property type="match status" value="1"/>
</dbReference>
<proteinExistence type="predicted"/>
<accession>A0AAN6PWG9</accession>
<comment type="caution">
    <text evidence="2">The sequence shown here is derived from an EMBL/GenBank/DDBJ whole genome shotgun (WGS) entry which is preliminary data.</text>
</comment>
<evidence type="ECO:0000313" key="2">
    <source>
        <dbReference type="EMBL" id="KAK4099068.1"/>
    </source>
</evidence>
<dbReference type="EMBL" id="MU863653">
    <property type="protein sequence ID" value="KAK4099068.1"/>
    <property type="molecule type" value="Genomic_DNA"/>
</dbReference>
<name>A0AAN6PWG9_9PEZI</name>
<sequence>MPHEQLAIGTQLHIRTRLGDRQSFPSNPRHHDPETTFSPCLIKQVMEFTYSSPVRAEELRLLKPIQINHSALFFTITKGHRRSAPPYTAVSYVWGNDKASEHIFLDGRRFPVRPNLWSCLYYLGENARGGPWTYLWVDAICIDQSNDAERNVQVRLMDETYHNAACVSVWLGLPTIPRDMMMRSPDPGLPPARIIEMESFDWGDAIVGLANRPYWSRFWVVQEFLLAQQLVLHCGNSQMSWDNFRDMLCYETGVDLTDPDFGAPGHTLNTAAALSYRALPLVMNRHVDKFPEYLQPLYDLLVQHRRSQSTDPRDRVFALLGLVTHEERAFLERFFPDYSMLEDVVRVIALAHVVHFPRTSTQPEEGITVDSEELFQGLGVRSKSERRRLLRRAEDFDYLEDWDPGQVAEYFLQEHV</sequence>
<reference evidence="2" key="1">
    <citation type="journal article" date="2023" name="Mol. Phylogenet. Evol.">
        <title>Genome-scale phylogeny and comparative genomics of the fungal order Sordariales.</title>
        <authorList>
            <person name="Hensen N."/>
            <person name="Bonometti L."/>
            <person name="Westerberg I."/>
            <person name="Brannstrom I.O."/>
            <person name="Guillou S."/>
            <person name="Cros-Aarteil S."/>
            <person name="Calhoun S."/>
            <person name="Haridas S."/>
            <person name="Kuo A."/>
            <person name="Mondo S."/>
            <person name="Pangilinan J."/>
            <person name="Riley R."/>
            <person name="LaButti K."/>
            <person name="Andreopoulos B."/>
            <person name="Lipzen A."/>
            <person name="Chen C."/>
            <person name="Yan M."/>
            <person name="Daum C."/>
            <person name="Ng V."/>
            <person name="Clum A."/>
            <person name="Steindorff A."/>
            <person name="Ohm R.A."/>
            <person name="Martin F."/>
            <person name="Silar P."/>
            <person name="Natvig D.O."/>
            <person name="Lalanne C."/>
            <person name="Gautier V."/>
            <person name="Ament-Velasquez S.L."/>
            <person name="Kruys A."/>
            <person name="Hutchinson M.I."/>
            <person name="Powell A.J."/>
            <person name="Barry K."/>
            <person name="Miller A.N."/>
            <person name="Grigoriev I.V."/>
            <person name="Debuchy R."/>
            <person name="Gladieux P."/>
            <person name="Hiltunen Thoren M."/>
            <person name="Johannesson H."/>
        </authorList>
    </citation>
    <scope>NUCLEOTIDE SEQUENCE</scope>
    <source>
        <strain evidence="2">CBS 757.83</strain>
    </source>
</reference>
<reference evidence="2" key="2">
    <citation type="submission" date="2023-05" db="EMBL/GenBank/DDBJ databases">
        <authorList>
            <consortium name="Lawrence Berkeley National Laboratory"/>
            <person name="Steindorff A."/>
            <person name="Hensen N."/>
            <person name="Bonometti L."/>
            <person name="Westerberg I."/>
            <person name="Brannstrom I.O."/>
            <person name="Guillou S."/>
            <person name="Cros-Aarteil S."/>
            <person name="Calhoun S."/>
            <person name="Haridas S."/>
            <person name="Kuo A."/>
            <person name="Mondo S."/>
            <person name="Pangilinan J."/>
            <person name="Riley R."/>
            <person name="Labutti K."/>
            <person name="Andreopoulos B."/>
            <person name="Lipzen A."/>
            <person name="Chen C."/>
            <person name="Yanf M."/>
            <person name="Daum C."/>
            <person name="Ng V."/>
            <person name="Clum A."/>
            <person name="Ohm R."/>
            <person name="Martin F."/>
            <person name="Silar P."/>
            <person name="Natvig D."/>
            <person name="Lalanne C."/>
            <person name="Gautier V."/>
            <person name="Ament-Velasquez S.L."/>
            <person name="Kruys A."/>
            <person name="Hutchinson M.I."/>
            <person name="Powell A.J."/>
            <person name="Barry K."/>
            <person name="Miller A.N."/>
            <person name="Grigoriev I.V."/>
            <person name="Debuchy R."/>
            <person name="Gladieux P."/>
            <person name="Thoren M.H."/>
            <person name="Johannesson H."/>
        </authorList>
    </citation>
    <scope>NUCLEOTIDE SEQUENCE</scope>
    <source>
        <strain evidence="2">CBS 757.83</strain>
    </source>
</reference>
<dbReference type="InterPro" id="IPR052895">
    <property type="entry name" value="HetReg/Transcr_Mod"/>
</dbReference>
<organism evidence="2 3">
    <name type="scientific">Parathielavia hyrcaniae</name>
    <dbReference type="NCBI Taxonomy" id="113614"/>
    <lineage>
        <taxon>Eukaryota</taxon>
        <taxon>Fungi</taxon>
        <taxon>Dikarya</taxon>
        <taxon>Ascomycota</taxon>
        <taxon>Pezizomycotina</taxon>
        <taxon>Sordariomycetes</taxon>
        <taxon>Sordariomycetidae</taxon>
        <taxon>Sordariales</taxon>
        <taxon>Chaetomiaceae</taxon>
        <taxon>Parathielavia</taxon>
    </lineage>
</organism>
<gene>
    <name evidence="2" type="ORF">N658DRAFT_498876</name>
</gene>
<keyword evidence="3" id="KW-1185">Reference proteome</keyword>
<protein>
    <submittedName>
        <fullName evidence="2">HET-domain-containing protein</fullName>
    </submittedName>
</protein>
<dbReference type="Proteomes" id="UP001305647">
    <property type="component" value="Unassembled WGS sequence"/>
</dbReference>
<dbReference type="PANTHER" id="PTHR24148">
    <property type="entry name" value="ANKYRIN REPEAT DOMAIN-CONTAINING PROTEIN 39 HOMOLOG-RELATED"/>
    <property type="match status" value="1"/>
</dbReference>
<dbReference type="PANTHER" id="PTHR24148:SF64">
    <property type="entry name" value="HETEROKARYON INCOMPATIBILITY DOMAIN-CONTAINING PROTEIN"/>
    <property type="match status" value="1"/>
</dbReference>
<dbReference type="AlphaFoldDB" id="A0AAN6PWG9"/>
<feature type="domain" description="Heterokaryon incompatibility" evidence="1">
    <location>
        <begin position="87"/>
        <end position="223"/>
    </location>
</feature>